<dbReference type="Proteomes" id="UP000054485">
    <property type="component" value="Unassembled WGS sequence"/>
</dbReference>
<sequence>MDRPTHGTLAQLPQDPADELPVDWANSSVMKEKCLAPQKHCVDNLGRNKVHDTIRA</sequence>
<dbReference type="EMBL" id="KN835289">
    <property type="protein sequence ID" value="KIK40821.1"/>
    <property type="molecule type" value="Genomic_DNA"/>
</dbReference>
<dbReference type="HOGENOM" id="CLU_3015745_0_0_1"/>
<evidence type="ECO:0000313" key="1">
    <source>
        <dbReference type="EMBL" id="KIK40821.1"/>
    </source>
</evidence>
<protein>
    <submittedName>
        <fullName evidence="1">Uncharacterized protein</fullName>
    </submittedName>
</protein>
<evidence type="ECO:0000313" key="2">
    <source>
        <dbReference type="Proteomes" id="UP000054485"/>
    </source>
</evidence>
<reference evidence="1 2" key="1">
    <citation type="submission" date="2014-04" db="EMBL/GenBank/DDBJ databases">
        <authorList>
            <consortium name="DOE Joint Genome Institute"/>
            <person name="Kuo A."/>
            <person name="Ruytinx J."/>
            <person name="Rineau F."/>
            <person name="Colpaert J."/>
            <person name="Kohler A."/>
            <person name="Nagy L.G."/>
            <person name="Floudas D."/>
            <person name="Copeland A."/>
            <person name="Barry K.W."/>
            <person name="Cichocki N."/>
            <person name="Veneault-Fourrey C."/>
            <person name="LaButti K."/>
            <person name="Lindquist E.A."/>
            <person name="Lipzen A."/>
            <person name="Lundell T."/>
            <person name="Morin E."/>
            <person name="Murat C."/>
            <person name="Sun H."/>
            <person name="Tunlid A."/>
            <person name="Henrissat B."/>
            <person name="Grigoriev I.V."/>
            <person name="Hibbett D.S."/>
            <person name="Martin F."/>
            <person name="Nordberg H.P."/>
            <person name="Cantor M.N."/>
            <person name="Hua S.X."/>
        </authorList>
    </citation>
    <scope>NUCLEOTIDE SEQUENCE [LARGE SCALE GENOMIC DNA]</scope>
    <source>
        <strain evidence="1 2">UH-Slu-Lm8-n1</strain>
    </source>
</reference>
<keyword evidence="2" id="KW-1185">Reference proteome</keyword>
<gene>
    <name evidence="1" type="ORF">CY34DRAFT_806818</name>
</gene>
<accession>A0A0D0AGD4</accession>
<reference evidence="2" key="2">
    <citation type="submission" date="2015-01" db="EMBL/GenBank/DDBJ databases">
        <title>Evolutionary Origins and Diversification of the Mycorrhizal Mutualists.</title>
        <authorList>
            <consortium name="DOE Joint Genome Institute"/>
            <consortium name="Mycorrhizal Genomics Consortium"/>
            <person name="Kohler A."/>
            <person name="Kuo A."/>
            <person name="Nagy L.G."/>
            <person name="Floudas D."/>
            <person name="Copeland A."/>
            <person name="Barry K.W."/>
            <person name="Cichocki N."/>
            <person name="Veneault-Fourrey C."/>
            <person name="LaButti K."/>
            <person name="Lindquist E.A."/>
            <person name="Lipzen A."/>
            <person name="Lundell T."/>
            <person name="Morin E."/>
            <person name="Murat C."/>
            <person name="Riley R."/>
            <person name="Ohm R."/>
            <person name="Sun H."/>
            <person name="Tunlid A."/>
            <person name="Henrissat B."/>
            <person name="Grigoriev I.V."/>
            <person name="Hibbett D.S."/>
            <person name="Martin F."/>
        </authorList>
    </citation>
    <scope>NUCLEOTIDE SEQUENCE [LARGE SCALE GENOMIC DNA]</scope>
    <source>
        <strain evidence="2">UH-Slu-Lm8-n1</strain>
    </source>
</reference>
<dbReference type="InParanoid" id="A0A0D0AGD4"/>
<dbReference type="AlphaFoldDB" id="A0A0D0AGD4"/>
<organism evidence="1 2">
    <name type="scientific">Suillus luteus UH-Slu-Lm8-n1</name>
    <dbReference type="NCBI Taxonomy" id="930992"/>
    <lineage>
        <taxon>Eukaryota</taxon>
        <taxon>Fungi</taxon>
        <taxon>Dikarya</taxon>
        <taxon>Basidiomycota</taxon>
        <taxon>Agaricomycotina</taxon>
        <taxon>Agaricomycetes</taxon>
        <taxon>Agaricomycetidae</taxon>
        <taxon>Boletales</taxon>
        <taxon>Suillineae</taxon>
        <taxon>Suillaceae</taxon>
        <taxon>Suillus</taxon>
    </lineage>
</organism>
<name>A0A0D0AGD4_9AGAM</name>
<proteinExistence type="predicted"/>